<accession>A0A4Q1C4L2</accession>
<dbReference type="CDD" id="cd04186">
    <property type="entry name" value="GT_2_like_c"/>
    <property type="match status" value="1"/>
</dbReference>
<evidence type="ECO:0000259" key="1">
    <source>
        <dbReference type="Pfam" id="PF00535"/>
    </source>
</evidence>
<sequence>MKVSFIIPLYNGLPLTQAMLASLRATLPAGLPHEIILVDDGSTDGTREWLAGLDQPRVSQSNPSSSSACRVLLNERNRGFAVTCNRGATSATGEFLFFLNNDLVLLPGWLEPMLAALERLPRPGLVGNVQLQHATGNVDHAGIGFDPKGKPVHLTHRGWSAWRRCDAVTGACFAIRRALWSQLGGFDEGYMNGGEDVDLAFRAQEAGCTNGVALRSVVRHHVSASLGRKLRDEQNTRRLFRRWRVQIADRITRHCARDCLLASWDEPRDYPDPTLARHAALHWLGVLPQATHRLKQASLARLDYEEQRWAHLLDGAPLRPEREVSWQFYPPKPERKAVI</sequence>
<dbReference type="InterPro" id="IPR029044">
    <property type="entry name" value="Nucleotide-diphossugar_trans"/>
</dbReference>
<dbReference type="GO" id="GO:0016740">
    <property type="term" value="F:transferase activity"/>
    <property type="evidence" value="ECO:0007669"/>
    <property type="project" value="UniProtKB-KW"/>
</dbReference>
<dbReference type="InterPro" id="IPR001173">
    <property type="entry name" value="Glyco_trans_2-like"/>
</dbReference>
<dbReference type="OrthoDB" id="9179784at2"/>
<dbReference type="SUPFAM" id="SSF53448">
    <property type="entry name" value="Nucleotide-diphospho-sugar transferases"/>
    <property type="match status" value="1"/>
</dbReference>
<gene>
    <name evidence="2" type="ORF">ESB00_16050</name>
</gene>
<comment type="caution">
    <text evidence="2">The sequence shown here is derived from an EMBL/GenBank/DDBJ whole genome shotgun (WGS) entry which is preliminary data.</text>
</comment>
<dbReference type="PANTHER" id="PTHR43179:SF7">
    <property type="entry name" value="RHAMNOSYLTRANSFERASE WBBL"/>
    <property type="match status" value="1"/>
</dbReference>
<dbReference type="Pfam" id="PF00535">
    <property type="entry name" value="Glycos_transf_2"/>
    <property type="match status" value="1"/>
</dbReference>
<dbReference type="PANTHER" id="PTHR43179">
    <property type="entry name" value="RHAMNOSYLTRANSFERASE WBBL"/>
    <property type="match status" value="1"/>
</dbReference>
<dbReference type="EMBL" id="SDHX01000002">
    <property type="protein sequence ID" value="RXK53209.1"/>
    <property type="molecule type" value="Genomic_DNA"/>
</dbReference>
<evidence type="ECO:0000313" key="3">
    <source>
        <dbReference type="Proteomes" id="UP000290218"/>
    </source>
</evidence>
<dbReference type="AlphaFoldDB" id="A0A4Q1C4L2"/>
<dbReference type="Gene3D" id="3.90.550.10">
    <property type="entry name" value="Spore Coat Polysaccharide Biosynthesis Protein SpsA, Chain A"/>
    <property type="match status" value="1"/>
</dbReference>
<proteinExistence type="predicted"/>
<name>A0A4Q1C4L2_9BACT</name>
<reference evidence="2 3" key="1">
    <citation type="submission" date="2019-01" db="EMBL/GenBank/DDBJ databases">
        <title>Lacunisphaera sp. strain TWA-58.</title>
        <authorList>
            <person name="Chen W.-M."/>
        </authorList>
    </citation>
    <scope>NUCLEOTIDE SEQUENCE [LARGE SCALE GENOMIC DNA]</scope>
    <source>
        <strain evidence="2 3">TWA-58</strain>
    </source>
</reference>
<evidence type="ECO:0000313" key="2">
    <source>
        <dbReference type="EMBL" id="RXK53209.1"/>
    </source>
</evidence>
<dbReference type="Proteomes" id="UP000290218">
    <property type="component" value="Unassembled WGS sequence"/>
</dbReference>
<feature type="domain" description="Glycosyltransferase 2-like" evidence="1">
    <location>
        <begin position="4"/>
        <end position="144"/>
    </location>
</feature>
<dbReference type="RefSeq" id="WP_129048798.1">
    <property type="nucleotide sequence ID" value="NZ_SDHX01000002.1"/>
</dbReference>
<organism evidence="2 3">
    <name type="scientific">Oleiharenicola lentus</name>
    <dbReference type="NCBI Taxonomy" id="2508720"/>
    <lineage>
        <taxon>Bacteria</taxon>
        <taxon>Pseudomonadati</taxon>
        <taxon>Verrucomicrobiota</taxon>
        <taxon>Opitutia</taxon>
        <taxon>Opitutales</taxon>
        <taxon>Opitutaceae</taxon>
        <taxon>Oleiharenicola</taxon>
    </lineage>
</organism>
<keyword evidence="3" id="KW-1185">Reference proteome</keyword>
<protein>
    <submittedName>
        <fullName evidence="2">Glycosyltransferase family 2 protein</fullName>
    </submittedName>
</protein>
<keyword evidence="2" id="KW-0808">Transferase</keyword>